<comment type="caution">
    <text evidence="1">The sequence shown here is derived from an EMBL/GenBank/DDBJ whole genome shotgun (WGS) entry which is preliminary data.</text>
</comment>
<accession>A0ABW7IHY4</accession>
<proteinExistence type="predicted"/>
<name>A0ABW7IHY4_9VIBR</name>
<keyword evidence="2" id="KW-1185">Reference proteome</keyword>
<organism evidence="1 2">
    <name type="scientific">Vibrio barjaei</name>
    <dbReference type="NCBI Taxonomy" id="1676683"/>
    <lineage>
        <taxon>Bacteria</taxon>
        <taxon>Pseudomonadati</taxon>
        <taxon>Pseudomonadota</taxon>
        <taxon>Gammaproteobacteria</taxon>
        <taxon>Vibrionales</taxon>
        <taxon>Vibrionaceae</taxon>
        <taxon>Vibrio</taxon>
    </lineage>
</organism>
<evidence type="ECO:0000313" key="2">
    <source>
        <dbReference type="Proteomes" id="UP001607125"/>
    </source>
</evidence>
<protein>
    <submittedName>
        <fullName evidence="1">DUF1059 domain-containing protein</fullName>
    </submittedName>
</protein>
<dbReference type="EMBL" id="JBIHSF010000008">
    <property type="protein sequence ID" value="MFH0261230.1"/>
    <property type="molecule type" value="Genomic_DNA"/>
</dbReference>
<sequence>MTCRQLGGACDLVFEAETFEQIAELSKQHGMEMYQKQEPVHLDAMNKIQAMMQNPEEMKAWYEEKKREFDAL</sequence>
<gene>
    <name evidence="1" type="ORF">ACGRH2_12565</name>
</gene>
<evidence type="ECO:0000313" key="1">
    <source>
        <dbReference type="EMBL" id="MFH0261230.1"/>
    </source>
</evidence>
<dbReference type="Proteomes" id="UP001607125">
    <property type="component" value="Unassembled WGS sequence"/>
</dbReference>
<reference evidence="1 2" key="1">
    <citation type="submission" date="2024-10" db="EMBL/GenBank/DDBJ databases">
        <authorList>
            <person name="Yibar A."/>
            <person name="Saticioglu I.B."/>
            <person name="Duman M."/>
            <person name="Ajmi N."/>
            <person name="Gurler F."/>
            <person name="Ay H."/>
            <person name="Onuk E."/>
            <person name="Guler S."/>
            <person name="Romalde J.L."/>
        </authorList>
    </citation>
    <scope>NUCLEOTIDE SEQUENCE [LARGE SCALE GENOMIC DNA]</scope>
    <source>
        <strain evidence="1 2">1-TCBS-B</strain>
    </source>
</reference>